<dbReference type="EC" id="5.6.2.4" evidence="5"/>
<evidence type="ECO:0000256" key="4">
    <source>
        <dbReference type="ARBA" id="ARBA00034617"/>
    </source>
</evidence>
<evidence type="ECO:0000256" key="1">
    <source>
        <dbReference type="ARBA" id="ARBA00005446"/>
    </source>
</evidence>
<reference evidence="6 7" key="1">
    <citation type="submission" date="2022-05" db="EMBL/GenBank/DDBJ databases">
        <authorList>
            <consortium name="Genoscope - CEA"/>
            <person name="William W."/>
        </authorList>
    </citation>
    <scope>NUCLEOTIDE SEQUENCE [LARGE SCALE GENOMIC DNA]</scope>
</reference>
<gene>
    <name evidence="6" type="ORF">PEVE_00029989</name>
</gene>
<dbReference type="PANTHER" id="PTHR13710:SF105">
    <property type="entry name" value="ATP-DEPENDENT DNA HELICASE Q1"/>
    <property type="match status" value="1"/>
</dbReference>
<proteinExistence type="inferred from homology"/>
<name>A0ABN8MCR6_9CNID</name>
<keyword evidence="7" id="KW-1185">Reference proteome</keyword>
<evidence type="ECO:0000256" key="2">
    <source>
        <dbReference type="ARBA" id="ARBA00023125"/>
    </source>
</evidence>
<protein>
    <recommendedName>
        <fullName evidence="5">DNA 3'-5' helicase</fullName>
        <ecNumber evidence="5">5.6.2.4</ecNumber>
    </recommendedName>
</protein>
<keyword evidence="3" id="KW-0413">Isomerase</keyword>
<comment type="similarity">
    <text evidence="1">Belongs to the helicase family. RecQ subfamily.</text>
</comment>
<keyword evidence="2" id="KW-0238">DNA-binding</keyword>
<dbReference type="PANTHER" id="PTHR13710">
    <property type="entry name" value="DNA HELICASE RECQ FAMILY MEMBER"/>
    <property type="match status" value="1"/>
</dbReference>
<evidence type="ECO:0000256" key="3">
    <source>
        <dbReference type="ARBA" id="ARBA00023235"/>
    </source>
</evidence>
<sequence>MLSLSCTAIELMTEALNVVRESPPQFLYCSAETVLEKAFLAAVKENSALHQAVSAIVVDESHTEEAWTGQRKKQSKGAKPVQVFRAAYGKLAILRSMRKDGIPLLALTGTADRETEKTVIKELATKDPVKLFVRPNRCKISATIYQQSWKN</sequence>
<dbReference type="Proteomes" id="UP001159427">
    <property type="component" value="Unassembled WGS sequence"/>
</dbReference>
<dbReference type="Gene3D" id="3.40.50.300">
    <property type="entry name" value="P-loop containing nucleotide triphosphate hydrolases"/>
    <property type="match status" value="1"/>
</dbReference>
<evidence type="ECO:0000313" key="7">
    <source>
        <dbReference type="Proteomes" id="UP001159427"/>
    </source>
</evidence>
<organism evidence="6 7">
    <name type="scientific">Porites evermanni</name>
    <dbReference type="NCBI Taxonomy" id="104178"/>
    <lineage>
        <taxon>Eukaryota</taxon>
        <taxon>Metazoa</taxon>
        <taxon>Cnidaria</taxon>
        <taxon>Anthozoa</taxon>
        <taxon>Hexacorallia</taxon>
        <taxon>Scleractinia</taxon>
        <taxon>Fungiina</taxon>
        <taxon>Poritidae</taxon>
        <taxon>Porites</taxon>
    </lineage>
</organism>
<dbReference type="EMBL" id="CALNXI010000422">
    <property type="protein sequence ID" value="CAH3026805.1"/>
    <property type="molecule type" value="Genomic_DNA"/>
</dbReference>
<evidence type="ECO:0000313" key="6">
    <source>
        <dbReference type="EMBL" id="CAH3026805.1"/>
    </source>
</evidence>
<dbReference type="InterPro" id="IPR027417">
    <property type="entry name" value="P-loop_NTPase"/>
</dbReference>
<accession>A0ABN8MCR6</accession>
<comment type="caution">
    <text evidence="6">The sequence shown here is derived from an EMBL/GenBank/DDBJ whole genome shotgun (WGS) entry which is preliminary data.</text>
</comment>
<evidence type="ECO:0000256" key="5">
    <source>
        <dbReference type="ARBA" id="ARBA00034808"/>
    </source>
</evidence>
<comment type="catalytic activity">
    <reaction evidence="4">
        <text>Couples ATP hydrolysis with the unwinding of duplex DNA by translocating in the 3'-5' direction.</text>
        <dbReference type="EC" id="5.6.2.4"/>
    </reaction>
</comment>